<dbReference type="InterPro" id="IPR036938">
    <property type="entry name" value="PAP2/HPO_sf"/>
</dbReference>
<feature type="transmembrane region" description="Helical" evidence="1">
    <location>
        <begin position="141"/>
        <end position="160"/>
    </location>
</feature>
<dbReference type="Pfam" id="PF01569">
    <property type="entry name" value="PAP2"/>
    <property type="match status" value="1"/>
</dbReference>
<keyword evidence="1" id="KW-0812">Transmembrane</keyword>
<dbReference type="InterPro" id="IPR000326">
    <property type="entry name" value="PAP2/HPO"/>
</dbReference>
<name>A0A1M7AVK1_9BACT</name>
<dbReference type="STRING" id="1419482.SAMN05444266_103425"/>
<dbReference type="OrthoDB" id="9773582at2"/>
<dbReference type="PANTHER" id="PTHR14969">
    <property type="entry name" value="SPHINGOSINE-1-PHOSPHATE PHOSPHOHYDROLASE"/>
    <property type="match status" value="1"/>
</dbReference>
<evidence type="ECO:0000313" key="3">
    <source>
        <dbReference type="EMBL" id="SHL46735.1"/>
    </source>
</evidence>
<protein>
    <submittedName>
        <fullName evidence="3">Membrane-associated phospholipid phosphatase</fullName>
    </submittedName>
</protein>
<evidence type="ECO:0000259" key="2">
    <source>
        <dbReference type="SMART" id="SM00014"/>
    </source>
</evidence>
<dbReference type="Gene3D" id="1.20.144.10">
    <property type="entry name" value="Phosphatidic acid phosphatase type 2/haloperoxidase"/>
    <property type="match status" value="1"/>
</dbReference>
<dbReference type="SMART" id="SM00014">
    <property type="entry name" value="acidPPc"/>
    <property type="match status" value="1"/>
</dbReference>
<gene>
    <name evidence="3" type="ORF">SAMN05444266_103425</name>
</gene>
<feature type="transmembrane region" description="Helical" evidence="1">
    <location>
        <begin position="12"/>
        <end position="32"/>
    </location>
</feature>
<feature type="transmembrane region" description="Helical" evidence="1">
    <location>
        <begin position="191"/>
        <end position="208"/>
    </location>
</feature>
<evidence type="ECO:0000313" key="4">
    <source>
        <dbReference type="Proteomes" id="UP000184420"/>
    </source>
</evidence>
<dbReference type="EMBL" id="FRBL01000003">
    <property type="protein sequence ID" value="SHL46735.1"/>
    <property type="molecule type" value="Genomic_DNA"/>
</dbReference>
<keyword evidence="1" id="KW-1133">Transmembrane helix</keyword>
<dbReference type="SUPFAM" id="SSF48317">
    <property type="entry name" value="Acid phosphatase/Vanadium-dependent haloperoxidase"/>
    <property type="match status" value="1"/>
</dbReference>
<dbReference type="Proteomes" id="UP000184420">
    <property type="component" value="Unassembled WGS sequence"/>
</dbReference>
<accession>A0A1M7AVK1</accession>
<keyword evidence="4" id="KW-1185">Reference proteome</keyword>
<dbReference type="CDD" id="cd01610">
    <property type="entry name" value="PAP2_like"/>
    <property type="match status" value="1"/>
</dbReference>
<reference evidence="3 4" key="1">
    <citation type="submission" date="2016-11" db="EMBL/GenBank/DDBJ databases">
        <authorList>
            <person name="Jaros S."/>
            <person name="Januszkiewicz K."/>
            <person name="Wedrychowicz H."/>
        </authorList>
    </citation>
    <scope>NUCLEOTIDE SEQUENCE [LARGE SCALE GENOMIC DNA]</scope>
    <source>
        <strain evidence="3 4">DSM 27406</strain>
    </source>
</reference>
<feature type="domain" description="Phosphatidic acid phosphatase type 2/haloperoxidase" evidence="2">
    <location>
        <begin position="81"/>
        <end position="206"/>
    </location>
</feature>
<sequence>MKKLAKVYNGLKLYLWCYLPFFAALVLVKMLFSRDDIYFFINSRHTAFGDWFFPLVTHLGSVAAAVVFTVVVFFFSKRESFILAGAYCFTALVNFLLKFWVAFPRPHRYFAQKIEQAINDPRLHGIYYVPGVDVLDNFRSFPSGHTVCAFTAATVLAYFTKNKAWSLPYLAVAILVGYSRMYMSQHFFEDVAIGSLVGIVLTMAWLALTDGKGFAAGANHA</sequence>
<feature type="transmembrane region" description="Helical" evidence="1">
    <location>
        <begin position="167"/>
        <end position="185"/>
    </location>
</feature>
<dbReference type="PANTHER" id="PTHR14969:SF13">
    <property type="entry name" value="AT30094P"/>
    <property type="match status" value="1"/>
</dbReference>
<evidence type="ECO:0000256" key="1">
    <source>
        <dbReference type="SAM" id="Phobius"/>
    </source>
</evidence>
<organism evidence="3 4">
    <name type="scientific">Chitinophaga jiangningensis</name>
    <dbReference type="NCBI Taxonomy" id="1419482"/>
    <lineage>
        <taxon>Bacteria</taxon>
        <taxon>Pseudomonadati</taxon>
        <taxon>Bacteroidota</taxon>
        <taxon>Chitinophagia</taxon>
        <taxon>Chitinophagales</taxon>
        <taxon>Chitinophagaceae</taxon>
        <taxon>Chitinophaga</taxon>
    </lineage>
</organism>
<dbReference type="AlphaFoldDB" id="A0A1M7AVK1"/>
<proteinExistence type="predicted"/>
<keyword evidence="1" id="KW-0472">Membrane</keyword>
<dbReference type="RefSeq" id="WP_073080244.1">
    <property type="nucleotide sequence ID" value="NZ_FRBL01000003.1"/>
</dbReference>
<feature type="transmembrane region" description="Helical" evidence="1">
    <location>
        <begin position="52"/>
        <end position="74"/>
    </location>
</feature>
<feature type="transmembrane region" description="Helical" evidence="1">
    <location>
        <begin position="81"/>
        <end position="103"/>
    </location>
</feature>